<name>A0A814X1B2_9BILA</name>
<dbReference type="Proteomes" id="UP000663829">
    <property type="component" value="Unassembled WGS sequence"/>
</dbReference>
<evidence type="ECO:0000313" key="2">
    <source>
        <dbReference type="EMBL" id="CAF1211781.1"/>
    </source>
</evidence>
<dbReference type="EMBL" id="CAJOBC010008970">
    <property type="protein sequence ID" value="CAF3975720.1"/>
    <property type="molecule type" value="Genomic_DNA"/>
</dbReference>
<dbReference type="Proteomes" id="UP000681722">
    <property type="component" value="Unassembled WGS sequence"/>
</dbReference>
<evidence type="ECO:0000313" key="4">
    <source>
        <dbReference type="EMBL" id="CAF3975720.1"/>
    </source>
</evidence>
<comment type="caution">
    <text evidence="2">The sequence shown here is derived from an EMBL/GenBank/DDBJ whole genome shotgun (WGS) entry which is preliminary data.</text>
</comment>
<proteinExistence type="predicted"/>
<dbReference type="EMBL" id="CAJNOQ010008970">
    <property type="protein sequence ID" value="CAF1211781.1"/>
    <property type="molecule type" value="Genomic_DNA"/>
</dbReference>
<evidence type="ECO:0000313" key="1">
    <source>
        <dbReference type="EMBL" id="CAF1031880.1"/>
    </source>
</evidence>
<evidence type="ECO:0000313" key="3">
    <source>
        <dbReference type="EMBL" id="CAF3800103.1"/>
    </source>
</evidence>
<keyword evidence="5" id="KW-1185">Reference proteome</keyword>
<dbReference type="Gene3D" id="1.10.1410.40">
    <property type="match status" value="1"/>
</dbReference>
<organism evidence="2 5">
    <name type="scientific">Didymodactylos carnosus</name>
    <dbReference type="NCBI Taxonomy" id="1234261"/>
    <lineage>
        <taxon>Eukaryota</taxon>
        <taxon>Metazoa</taxon>
        <taxon>Spiralia</taxon>
        <taxon>Gnathifera</taxon>
        <taxon>Rotifera</taxon>
        <taxon>Eurotatoria</taxon>
        <taxon>Bdelloidea</taxon>
        <taxon>Philodinida</taxon>
        <taxon>Philodinidae</taxon>
        <taxon>Didymodactylos</taxon>
    </lineage>
</organism>
<dbReference type="Proteomes" id="UP000677228">
    <property type="component" value="Unassembled WGS sequence"/>
</dbReference>
<gene>
    <name evidence="2" type="ORF">GPM918_LOCUS24247</name>
    <name evidence="1" type="ORF">OVA965_LOCUS16032</name>
    <name evidence="4" type="ORF">SRO942_LOCUS24245</name>
    <name evidence="3" type="ORF">TMI583_LOCUS16041</name>
</gene>
<dbReference type="AlphaFoldDB" id="A0A814X1B2"/>
<protein>
    <submittedName>
        <fullName evidence="2">Uncharacterized protein</fullName>
    </submittedName>
</protein>
<sequence>MSLILGQRWIEYTCTLLQSRYCRHYFLPDINLFENYPNELLDKAYQKLKHAEFDHWNGWGNMYLYENIDRSTSSYVKSISKIFTPLVDYFHMKKLHFRQDKFWNQLPTTYMSLSMLSLSEYHSRNWWNEWRRVLLNYKRDHTVQQQSTGENYSYFDVWLGIFYGNILLRHIPTTTSHNRILENEQQFHSYLKTIEEVCYEPVETFDKCSWPAHSPGHNLLQPQILIQTLVYKIARRLEQMTLS</sequence>
<dbReference type="EMBL" id="CAJNOK010007341">
    <property type="protein sequence ID" value="CAF1031880.1"/>
    <property type="molecule type" value="Genomic_DNA"/>
</dbReference>
<reference evidence="2" key="1">
    <citation type="submission" date="2021-02" db="EMBL/GenBank/DDBJ databases">
        <authorList>
            <person name="Nowell W R."/>
        </authorList>
    </citation>
    <scope>NUCLEOTIDE SEQUENCE</scope>
</reference>
<evidence type="ECO:0000313" key="5">
    <source>
        <dbReference type="Proteomes" id="UP000663829"/>
    </source>
</evidence>
<dbReference type="EMBL" id="CAJOBA010007352">
    <property type="protein sequence ID" value="CAF3800103.1"/>
    <property type="molecule type" value="Genomic_DNA"/>
</dbReference>
<accession>A0A814X1B2</accession>
<dbReference type="Proteomes" id="UP000682733">
    <property type="component" value="Unassembled WGS sequence"/>
</dbReference>